<dbReference type="GO" id="GO:0004814">
    <property type="term" value="F:arginine-tRNA ligase activity"/>
    <property type="evidence" value="ECO:0007669"/>
    <property type="project" value="InterPro"/>
</dbReference>
<dbReference type="SMART" id="SM00836">
    <property type="entry name" value="DALR_1"/>
    <property type="match status" value="1"/>
</dbReference>
<dbReference type="InterPro" id="IPR009080">
    <property type="entry name" value="tRNAsynth_Ia_anticodon-bd"/>
</dbReference>
<dbReference type="Ensembl" id="ENSCRFT00000001248.1">
    <property type="protein sequence ID" value="ENSCRFP00000001194.1"/>
    <property type="gene ID" value="ENSCRFG00000000994.1"/>
</dbReference>
<dbReference type="PANTHER" id="PTHR16043">
    <property type="entry name" value="DALRD3 PROTEIN"/>
    <property type="match status" value="1"/>
</dbReference>
<dbReference type="AlphaFoldDB" id="A0A8C3QFA0"/>
<feature type="region of interest" description="Disordered" evidence="1">
    <location>
        <begin position="1"/>
        <end position="52"/>
    </location>
</feature>
<dbReference type="GO" id="GO:0106217">
    <property type="term" value="P:tRNA C3-cytosine methylation"/>
    <property type="evidence" value="ECO:0007669"/>
    <property type="project" value="TreeGrafter"/>
</dbReference>
<evidence type="ECO:0000313" key="4">
    <source>
        <dbReference type="Proteomes" id="UP000694396"/>
    </source>
</evidence>
<proteinExistence type="predicted"/>
<dbReference type="InterPro" id="IPR037380">
    <property type="entry name" value="DALRD3"/>
</dbReference>
<dbReference type="GO" id="GO:0005524">
    <property type="term" value="F:ATP binding"/>
    <property type="evidence" value="ECO:0007669"/>
    <property type="project" value="InterPro"/>
</dbReference>
<sequence length="586" mass="63452">MAALPVHPARDQDGCPGAPRATWRPSAAIRRARRDVTSGRGGGSGAWAPMEMGEGRPRVAATLRALNEALGRPAALWVKESGARNLRHRDFLAPRAALSAAFPGGQVPPEAVSAVSSLRGPAVLPLRVCRQTPAGLAVQVRRPEAFQRLLGPLPGPAPTAAGARTGCVVLHCPALRSPAALQPRHLRSVLLADHLAQLLRAQGVDVRLVPALSEERSWDVLRQLRIHWPSGGSSLTDAVSALKAALGRCSCAAACEQRPGTAEGVICKVHLKSFVEQQGLLGYDPNLDVLLVTEGTLRSLAELQEAVLQCPDKGQSSCCTIVHVVNCEEEFQQQQLDVLWRILDPGAHTALQKHLVCGPVKVTNPSSPIEADQYFQLRKRQMYEASVIKYGELAQDEAWTEVIDTLTVAAIRFEMLSTAHRSQITLDLENNNISTKGTKSGAFVMYNCARLATLFNTFQRAVEQGTYPPLPPASELNFSCLREEGEWLLLFNYLLPFPEVLQQAAQLPPPSKGIRITANTETVSAMCHSIHGCYSSSPRPGQSSMPAGAAHYNTRASADRIDCNALGHSCYAWGWVRAQDQPEFTM</sequence>
<dbReference type="SUPFAM" id="SSF47323">
    <property type="entry name" value="Anticodon-binding domain of a subclass of class I aminoacyl-tRNA synthetases"/>
    <property type="match status" value="1"/>
</dbReference>
<evidence type="ECO:0000313" key="3">
    <source>
        <dbReference type="Ensembl" id="ENSCRFP00000001194.1"/>
    </source>
</evidence>
<feature type="domain" description="DALR anticodon binding" evidence="2">
    <location>
        <begin position="444"/>
        <end position="545"/>
    </location>
</feature>
<evidence type="ECO:0000256" key="1">
    <source>
        <dbReference type="SAM" id="MobiDB-lite"/>
    </source>
</evidence>
<keyword evidence="4" id="KW-1185">Reference proteome</keyword>
<name>A0A8C3QFA0_9PASS</name>
<dbReference type="GO" id="GO:0006420">
    <property type="term" value="P:arginyl-tRNA aminoacylation"/>
    <property type="evidence" value="ECO:0007669"/>
    <property type="project" value="InterPro"/>
</dbReference>
<dbReference type="GO" id="GO:0000049">
    <property type="term" value="F:tRNA binding"/>
    <property type="evidence" value="ECO:0007669"/>
    <property type="project" value="TreeGrafter"/>
</dbReference>
<dbReference type="Proteomes" id="UP000694396">
    <property type="component" value="Unplaced"/>
</dbReference>
<dbReference type="InterPro" id="IPR008909">
    <property type="entry name" value="DALR_anticod-bd"/>
</dbReference>
<accession>A0A8C3QFA0</accession>
<evidence type="ECO:0000259" key="2">
    <source>
        <dbReference type="SMART" id="SM00836"/>
    </source>
</evidence>
<dbReference type="PANTHER" id="PTHR16043:SF1">
    <property type="entry name" value="DALR ANTICODON-BINDING DOMAIN-CONTAINING PROTEIN 3"/>
    <property type="match status" value="1"/>
</dbReference>
<reference evidence="3" key="2">
    <citation type="submission" date="2025-09" db="UniProtKB">
        <authorList>
            <consortium name="Ensembl"/>
        </authorList>
    </citation>
    <scope>IDENTIFICATION</scope>
</reference>
<reference evidence="3" key="1">
    <citation type="submission" date="2025-08" db="UniProtKB">
        <authorList>
            <consortium name="Ensembl"/>
        </authorList>
    </citation>
    <scope>IDENTIFICATION</scope>
</reference>
<protein>
    <submittedName>
        <fullName evidence="3">DALR anticodon binding domain containing 3</fullName>
    </submittedName>
</protein>
<organism evidence="3 4">
    <name type="scientific">Cyanoderma ruficeps</name>
    <name type="common">rufous-capped babbler</name>
    <dbReference type="NCBI Taxonomy" id="181631"/>
    <lineage>
        <taxon>Eukaryota</taxon>
        <taxon>Metazoa</taxon>
        <taxon>Chordata</taxon>
        <taxon>Craniata</taxon>
        <taxon>Vertebrata</taxon>
        <taxon>Euteleostomi</taxon>
        <taxon>Archelosauria</taxon>
        <taxon>Archosauria</taxon>
        <taxon>Dinosauria</taxon>
        <taxon>Saurischia</taxon>
        <taxon>Theropoda</taxon>
        <taxon>Coelurosauria</taxon>
        <taxon>Aves</taxon>
        <taxon>Neognathae</taxon>
        <taxon>Neoaves</taxon>
        <taxon>Telluraves</taxon>
        <taxon>Australaves</taxon>
        <taxon>Passeriformes</taxon>
        <taxon>Sylvioidea</taxon>
        <taxon>Timaliidae</taxon>
        <taxon>Cyanoderma</taxon>
    </lineage>
</organism>
<dbReference type="Gene3D" id="1.10.730.10">
    <property type="entry name" value="Isoleucyl-tRNA Synthetase, Domain 1"/>
    <property type="match status" value="1"/>
</dbReference>